<protein>
    <submittedName>
        <fullName evidence="2">Uncharacterized protein</fullName>
    </submittedName>
</protein>
<evidence type="ECO:0000256" key="1">
    <source>
        <dbReference type="SAM" id="Phobius"/>
    </source>
</evidence>
<feature type="transmembrane region" description="Helical" evidence="1">
    <location>
        <begin position="75"/>
        <end position="93"/>
    </location>
</feature>
<evidence type="ECO:0000313" key="2">
    <source>
        <dbReference type="EMBL" id="SHF54818.1"/>
    </source>
</evidence>
<dbReference type="EMBL" id="FQUX01000005">
    <property type="protein sequence ID" value="SHF54818.1"/>
    <property type="molecule type" value="Genomic_DNA"/>
</dbReference>
<keyword evidence="1" id="KW-0472">Membrane</keyword>
<feature type="transmembrane region" description="Helical" evidence="1">
    <location>
        <begin position="7"/>
        <end position="23"/>
    </location>
</feature>
<dbReference type="RefSeq" id="WP_072862887.1">
    <property type="nucleotide sequence ID" value="NZ_FQUX01000005.1"/>
</dbReference>
<feature type="transmembrane region" description="Helical" evidence="1">
    <location>
        <begin position="118"/>
        <end position="141"/>
    </location>
</feature>
<keyword evidence="1" id="KW-0812">Transmembrane</keyword>
<gene>
    <name evidence="2" type="ORF">SAMN03080594_10576</name>
</gene>
<dbReference type="AlphaFoldDB" id="A0A1M5CJC2"/>
<accession>A0A1M5CJC2</accession>
<sequence>MHKIVKIILVVLGVIGAILWFQLPSADVPATEAINNGSMNFMFIITYLLLGIAIAASVLFGLVNLFTSKGALKKTLFGVGGLLVVVVISYALATGTDVSLEEMAKKGVPTTEDTVKTIGMGLNVFFILTIVAVGAMLWSGVKKMISK</sequence>
<keyword evidence="1" id="KW-1133">Transmembrane helix</keyword>
<feature type="transmembrane region" description="Helical" evidence="1">
    <location>
        <begin position="43"/>
        <end position="63"/>
    </location>
</feature>
<dbReference type="OrthoDB" id="1449378at2"/>
<reference evidence="3" key="1">
    <citation type="submission" date="2016-11" db="EMBL/GenBank/DDBJ databases">
        <authorList>
            <person name="Varghese N."/>
            <person name="Submissions S."/>
        </authorList>
    </citation>
    <scope>NUCLEOTIDE SEQUENCE [LARGE SCALE GENOMIC DNA]</scope>
    <source>
        <strain evidence="3">DSM 17539</strain>
    </source>
</reference>
<keyword evidence="3" id="KW-1185">Reference proteome</keyword>
<organism evidence="2 3">
    <name type="scientific">Arenibacter palladensis</name>
    <dbReference type="NCBI Taxonomy" id="237373"/>
    <lineage>
        <taxon>Bacteria</taxon>
        <taxon>Pseudomonadati</taxon>
        <taxon>Bacteroidota</taxon>
        <taxon>Flavobacteriia</taxon>
        <taxon>Flavobacteriales</taxon>
        <taxon>Flavobacteriaceae</taxon>
        <taxon>Arenibacter</taxon>
    </lineage>
</organism>
<dbReference type="Proteomes" id="UP000184406">
    <property type="component" value="Unassembled WGS sequence"/>
</dbReference>
<proteinExistence type="predicted"/>
<name>A0A1M5CJC2_9FLAO</name>
<evidence type="ECO:0000313" key="3">
    <source>
        <dbReference type="Proteomes" id="UP000184406"/>
    </source>
</evidence>